<dbReference type="EMBL" id="FWZX01000019">
    <property type="protein sequence ID" value="SMF53507.1"/>
    <property type="molecule type" value="Genomic_DNA"/>
</dbReference>
<reference evidence="5 6" key="1">
    <citation type="submission" date="2017-04" db="EMBL/GenBank/DDBJ databases">
        <authorList>
            <person name="Afonso C.L."/>
            <person name="Miller P.J."/>
            <person name="Scott M.A."/>
            <person name="Spackman E."/>
            <person name="Goraichik I."/>
            <person name="Dimitrov K.M."/>
            <person name="Suarez D.L."/>
            <person name="Swayne D.E."/>
        </authorList>
    </citation>
    <scope>NUCLEOTIDE SEQUENCE [LARGE SCALE GENOMIC DNA]</scope>
    <source>
        <strain evidence="5 6">USBA 355</strain>
    </source>
</reference>
<evidence type="ECO:0000256" key="3">
    <source>
        <dbReference type="SAM" id="MobiDB-lite"/>
    </source>
</evidence>
<feature type="region of interest" description="Disordered" evidence="3">
    <location>
        <begin position="277"/>
        <end position="300"/>
    </location>
</feature>
<organism evidence="5 6">
    <name type="scientific">Tistlia consotensis USBA 355</name>
    <dbReference type="NCBI Taxonomy" id="560819"/>
    <lineage>
        <taxon>Bacteria</taxon>
        <taxon>Pseudomonadati</taxon>
        <taxon>Pseudomonadota</taxon>
        <taxon>Alphaproteobacteria</taxon>
        <taxon>Rhodospirillales</taxon>
        <taxon>Rhodovibrionaceae</taxon>
        <taxon>Tistlia</taxon>
    </lineage>
</organism>
<protein>
    <submittedName>
        <fullName evidence="5">Short-chain dehydrogenase</fullName>
    </submittedName>
</protein>
<evidence type="ECO:0000256" key="2">
    <source>
        <dbReference type="ARBA" id="ARBA00023002"/>
    </source>
</evidence>
<dbReference type="STRING" id="560819.SAMN05428998_11935"/>
<dbReference type="AlphaFoldDB" id="A0A1Y6CBH8"/>
<dbReference type="InterPro" id="IPR057326">
    <property type="entry name" value="KR_dom"/>
</dbReference>
<evidence type="ECO:0000313" key="5">
    <source>
        <dbReference type="EMBL" id="SMF53507.1"/>
    </source>
</evidence>
<dbReference type="PANTHER" id="PTHR44196">
    <property type="entry name" value="DEHYDROGENASE/REDUCTASE SDR FAMILY MEMBER 7B"/>
    <property type="match status" value="1"/>
</dbReference>
<dbReference type="Pfam" id="PF00106">
    <property type="entry name" value="adh_short"/>
    <property type="match status" value="1"/>
</dbReference>
<evidence type="ECO:0000259" key="4">
    <source>
        <dbReference type="SMART" id="SM00822"/>
    </source>
</evidence>
<keyword evidence="2" id="KW-0560">Oxidoreductase</keyword>
<gene>
    <name evidence="5" type="ORF">SAMN05428998_11935</name>
</gene>
<accession>A0A1Y6CBH8</accession>
<comment type="similarity">
    <text evidence="1">Belongs to the short-chain dehydrogenases/reductases (SDR) family.</text>
</comment>
<dbReference type="InterPro" id="IPR036291">
    <property type="entry name" value="NAD(P)-bd_dom_sf"/>
</dbReference>
<evidence type="ECO:0000313" key="6">
    <source>
        <dbReference type="Proteomes" id="UP000192917"/>
    </source>
</evidence>
<dbReference type="RefSeq" id="WP_322111208.1">
    <property type="nucleotide sequence ID" value="NZ_FWZX01000019.1"/>
</dbReference>
<dbReference type="InterPro" id="IPR002347">
    <property type="entry name" value="SDR_fam"/>
</dbReference>
<dbReference type="SMART" id="SM00822">
    <property type="entry name" value="PKS_KR"/>
    <property type="match status" value="1"/>
</dbReference>
<evidence type="ECO:0000256" key="1">
    <source>
        <dbReference type="ARBA" id="ARBA00006484"/>
    </source>
</evidence>
<dbReference type="PANTHER" id="PTHR44196:SF1">
    <property type="entry name" value="DEHYDROGENASE_REDUCTASE SDR FAMILY MEMBER 7B"/>
    <property type="match status" value="1"/>
</dbReference>
<dbReference type="GO" id="GO:0016020">
    <property type="term" value="C:membrane"/>
    <property type="evidence" value="ECO:0007669"/>
    <property type="project" value="TreeGrafter"/>
</dbReference>
<sequence length="342" mass="35232">MISGRPTAGQSPVWITGASSGLGRALARQLAGQGRTVVASARSADRLDALAAEAAGLPGRVATWPLDITDRAAVAEAVAGIEAAHGPIAQAVLNAGTHRPTPAAGFSSADLRALVELNVFGTAHCLEALMPVLSARRCGRIAVVASMAGWCGLPTAGGYALTKGGLVRLCEALRPELARRGVVLQVVSPGFVRTPLTDRNDFAMPFLMEPDAAAAAFPGLQPRADRRDLVVAPGQGRRLAIEAQHVAQQAPGARPQQVAALGEQAARAAGVLEGAPPVRRGRREGEGHVRRRGLDPQRVEQPDQVRIVALVVDDEAGVDGDAPPATSSSTVLAWPPGRSAAS</sequence>
<dbReference type="GO" id="GO:0016491">
    <property type="term" value="F:oxidoreductase activity"/>
    <property type="evidence" value="ECO:0007669"/>
    <property type="project" value="UniProtKB-KW"/>
</dbReference>
<feature type="region of interest" description="Disordered" evidence="3">
    <location>
        <begin position="315"/>
        <end position="342"/>
    </location>
</feature>
<dbReference type="Gene3D" id="3.40.50.720">
    <property type="entry name" value="NAD(P)-binding Rossmann-like Domain"/>
    <property type="match status" value="1"/>
</dbReference>
<feature type="compositionally biased region" description="Basic and acidic residues" evidence="3">
    <location>
        <begin position="283"/>
        <end position="300"/>
    </location>
</feature>
<keyword evidence="6" id="KW-1185">Reference proteome</keyword>
<proteinExistence type="inferred from homology"/>
<dbReference type="PRINTS" id="PR00081">
    <property type="entry name" value="GDHRDH"/>
</dbReference>
<dbReference type="SUPFAM" id="SSF51735">
    <property type="entry name" value="NAD(P)-binding Rossmann-fold domains"/>
    <property type="match status" value="1"/>
</dbReference>
<name>A0A1Y6CBH8_9PROT</name>
<feature type="domain" description="Ketoreductase" evidence="4">
    <location>
        <begin position="11"/>
        <end position="190"/>
    </location>
</feature>
<dbReference type="Proteomes" id="UP000192917">
    <property type="component" value="Unassembled WGS sequence"/>
</dbReference>